<feature type="compositionally biased region" description="Low complexity" evidence="1">
    <location>
        <begin position="509"/>
        <end position="525"/>
    </location>
</feature>
<evidence type="ECO:0000313" key="4">
    <source>
        <dbReference type="Proteomes" id="UP000006039"/>
    </source>
</evidence>
<dbReference type="EnsemblFungi" id="EJT81889">
    <property type="protein sequence ID" value="EJT81889"/>
    <property type="gene ID" value="GGTG_01863"/>
</dbReference>
<dbReference type="PANTHER" id="PTHR42032:SF1">
    <property type="entry name" value="YALI0E30679P"/>
    <property type="match status" value="1"/>
</dbReference>
<accession>J3NKS2</accession>
<dbReference type="EMBL" id="GL385395">
    <property type="protein sequence ID" value="EJT81889.1"/>
    <property type="molecule type" value="Genomic_DNA"/>
</dbReference>
<evidence type="ECO:0000256" key="1">
    <source>
        <dbReference type="SAM" id="MobiDB-lite"/>
    </source>
</evidence>
<dbReference type="Proteomes" id="UP000006039">
    <property type="component" value="Unassembled WGS sequence"/>
</dbReference>
<sequence length="533" mass="57436">MADGTNPASTPTNSTGSSGRDVPLLYDKAANGGRRPAHHHPPSTAPTSATPPQPQPYSLAPGHSLRRAATIAEPSLRRRAVLSPLEQQGSAEPGSTARRRDSAISSDCSLDALNSPSRRPGVVINKPDRSIGPDMQALPLLFALLPALGGLIFKDGSAFVTDFLLLGLAAVFLHTTVTQPWSWYHSAQQIRIAEEVVTEEVVDGHDYEDLSDEDGSGGDDYASSMDGGEKSPNRRASQSATKPQGTRHAALRELYFHEIAALFLCFISPALGASILHGIRTQLSRPSEGLVSNYNLTVFLLAAEIRPVRHLMRLVEARTIHLQRIVLANPYASNFSRGAGTVNGARGGGEPVVTATQLAVLAARVEELESQVVNEAQVQAAHSGPAGLEARSQRRDAILREARSQMQPEVDALNRAVRRYEKKQTILAVQLDGRLQMLDGRLDDALALAAHAAKNSRPRPSLLASATDQILVALMLPFRGIWLIACLPVRLLTTAFGRDQRQTEKASKGYRSGRSSRSSSTGGDRFPARLSRR</sequence>
<feature type="compositionally biased region" description="Polar residues" evidence="1">
    <location>
        <begin position="234"/>
        <end position="244"/>
    </location>
</feature>
<keyword evidence="4" id="KW-1185">Reference proteome</keyword>
<dbReference type="RefSeq" id="XP_009217898.1">
    <property type="nucleotide sequence ID" value="XM_009219634.1"/>
</dbReference>
<reference evidence="2" key="3">
    <citation type="submission" date="2010-09" db="EMBL/GenBank/DDBJ databases">
        <title>Annotation of Gaeumannomyces graminis var. tritici R3-111a-1.</title>
        <authorList>
            <consortium name="The Broad Institute Genome Sequencing Platform"/>
            <person name="Ma L.-J."/>
            <person name="Dead R."/>
            <person name="Young S.K."/>
            <person name="Zeng Q."/>
            <person name="Gargeya S."/>
            <person name="Fitzgerald M."/>
            <person name="Haas B."/>
            <person name="Abouelleil A."/>
            <person name="Alvarado L."/>
            <person name="Arachchi H.M."/>
            <person name="Berlin A."/>
            <person name="Brown A."/>
            <person name="Chapman S.B."/>
            <person name="Chen Z."/>
            <person name="Dunbar C."/>
            <person name="Freedman E."/>
            <person name="Gearin G."/>
            <person name="Gellesch M."/>
            <person name="Goldberg J."/>
            <person name="Griggs A."/>
            <person name="Gujja S."/>
            <person name="Heiman D."/>
            <person name="Howarth C."/>
            <person name="Larson L."/>
            <person name="Lui A."/>
            <person name="MacDonald P.J.P."/>
            <person name="Mehta T."/>
            <person name="Montmayeur A."/>
            <person name="Murphy C."/>
            <person name="Neiman D."/>
            <person name="Pearson M."/>
            <person name="Priest M."/>
            <person name="Roberts A."/>
            <person name="Saif S."/>
            <person name="Shea T."/>
            <person name="Shenoy N."/>
            <person name="Sisk P."/>
            <person name="Stolte C."/>
            <person name="Sykes S."/>
            <person name="Yandava C."/>
            <person name="Wortman J."/>
            <person name="Nusbaum C."/>
            <person name="Birren B."/>
        </authorList>
    </citation>
    <scope>NUCLEOTIDE SEQUENCE</scope>
    <source>
        <strain evidence="2">R3-111a-1</strain>
    </source>
</reference>
<reference evidence="3" key="5">
    <citation type="submission" date="2018-04" db="UniProtKB">
        <authorList>
            <consortium name="EnsemblFungi"/>
        </authorList>
    </citation>
    <scope>IDENTIFICATION</scope>
    <source>
        <strain evidence="3">R3-111a-1</strain>
    </source>
</reference>
<dbReference type="eggNOG" id="ENOG502RXR7">
    <property type="taxonomic scope" value="Eukaryota"/>
</dbReference>
<protein>
    <submittedName>
        <fullName evidence="2 3">Uncharacterized protein</fullName>
    </submittedName>
</protein>
<feature type="region of interest" description="Disordered" evidence="1">
    <location>
        <begin position="77"/>
        <end position="121"/>
    </location>
</feature>
<feature type="compositionally biased region" description="Polar residues" evidence="1">
    <location>
        <begin position="103"/>
        <end position="117"/>
    </location>
</feature>
<dbReference type="VEuPathDB" id="FungiDB:GGTG_01863"/>
<gene>
    <name evidence="3" type="primary">20342321</name>
    <name evidence="2" type="ORF">GGTG_01863</name>
</gene>
<feature type="region of interest" description="Disordered" evidence="1">
    <location>
        <begin position="207"/>
        <end position="244"/>
    </location>
</feature>
<dbReference type="HOGENOM" id="CLU_025640_2_1_1"/>
<feature type="region of interest" description="Disordered" evidence="1">
    <location>
        <begin position="1"/>
        <end position="61"/>
    </location>
</feature>
<organism evidence="2">
    <name type="scientific">Gaeumannomyces tritici (strain R3-111a-1)</name>
    <name type="common">Wheat and barley take-all root rot fungus</name>
    <name type="synonym">Gaeumannomyces graminis var. tritici</name>
    <dbReference type="NCBI Taxonomy" id="644352"/>
    <lineage>
        <taxon>Eukaryota</taxon>
        <taxon>Fungi</taxon>
        <taxon>Dikarya</taxon>
        <taxon>Ascomycota</taxon>
        <taxon>Pezizomycotina</taxon>
        <taxon>Sordariomycetes</taxon>
        <taxon>Sordariomycetidae</taxon>
        <taxon>Magnaporthales</taxon>
        <taxon>Magnaporthaceae</taxon>
        <taxon>Gaeumannomyces</taxon>
    </lineage>
</organism>
<evidence type="ECO:0000313" key="3">
    <source>
        <dbReference type="EnsemblFungi" id="EJT81889"/>
    </source>
</evidence>
<name>J3NKS2_GAET3</name>
<dbReference type="AlphaFoldDB" id="J3NKS2"/>
<dbReference type="OrthoDB" id="5422510at2759"/>
<reference evidence="3" key="4">
    <citation type="journal article" date="2015" name="G3 (Bethesda)">
        <title>Genome sequences of three phytopathogenic species of the Magnaporthaceae family of fungi.</title>
        <authorList>
            <person name="Okagaki L.H."/>
            <person name="Nunes C.C."/>
            <person name="Sailsbery J."/>
            <person name="Clay B."/>
            <person name="Brown D."/>
            <person name="John T."/>
            <person name="Oh Y."/>
            <person name="Young N."/>
            <person name="Fitzgerald M."/>
            <person name="Haas B.J."/>
            <person name="Zeng Q."/>
            <person name="Young S."/>
            <person name="Adiconis X."/>
            <person name="Fan L."/>
            <person name="Levin J.Z."/>
            <person name="Mitchell T.K."/>
            <person name="Okubara P.A."/>
            <person name="Farman M.L."/>
            <person name="Kohn L.M."/>
            <person name="Birren B."/>
            <person name="Ma L.-J."/>
            <person name="Dean R.A."/>
        </authorList>
    </citation>
    <scope>NUCLEOTIDE SEQUENCE</scope>
    <source>
        <strain evidence="3">R3-111a-1</strain>
    </source>
</reference>
<reference evidence="2" key="2">
    <citation type="submission" date="2010-07" db="EMBL/GenBank/DDBJ databases">
        <authorList>
            <consortium name="The Broad Institute Genome Sequencing Platform"/>
            <consortium name="Broad Institute Genome Sequencing Center for Infectious Disease"/>
            <person name="Ma L.-J."/>
            <person name="Dead R."/>
            <person name="Young S."/>
            <person name="Zeng Q."/>
            <person name="Koehrsen M."/>
            <person name="Alvarado L."/>
            <person name="Berlin A."/>
            <person name="Chapman S.B."/>
            <person name="Chen Z."/>
            <person name="Freedman E."/>
            <person name="Gellesch M."/>
            <person name="Goldberg J."/>
            <person name="Griggs A."/>
            <person name="Gujja S."/>
            <person name="Heilman E.R."/>
            <person name="Heiman D."/>
            <person name="Hepburn T."/>
            <person name="Howarth C."/>
            <person name="Jen D."/>
            <person name="Larson L."/>
            <person name="Mehta T."/>
            <person name="Neiman D."/>
            <person name="Pearson M."/>
            <person name="Roberts A."/>
            <person name="Saif S."/>
            <person name="Shea T."/>
            <person name="Shenoy N."/>
            <person name="Sisk P."/>
            <person name="Stolte C."/>
            <person name="Sykes S."/>
            <person name="Walk T."/>
            <person name="White J."/>
            <person name="Yandava C."/>
            <person name="Haas B."/>
            <person name="Nusbaum C."/>
            <person name="Birren B."/>
        </authorList>
    </citation>
    <scope>NUCLEOTIDE SEQUENCE</scope>
    <source>
        <strain evidence="2">R3-111a-1</strain>
    </source>
</reference>
<dbReference type="GeneID" id="20342321"/>
<dbReference type="STRING" id="644352.J3NKS2"/>
<proteinExistence type="predicted"/>
<dbReference type="PANTHER" id="PTHR42032">
    <property type="entry name" value="YALI0E30679P"/>
    <property type="match status" value="1"/>
</dbReference>
<reference evidence="4" key="1">
    <citation type="submission" date="2010-07" db="EMBL/GenBank/DDBJ databases">
        <title>The genome sequence of Gaeumannomyces graminis var. tritici strain R3-111a-1.</title>
        <authorList>
            <consortium name="The Broad Institute Genome Sequencing Platform"/>
            <person name="Ma L.-J."/>
            <person name="Dead R."/>
            <person name="Young S."/>
            <person name="Zeng Q."/>
            <person name="Koehrsen M."/>
            <person name="Alvarado L."/>
            <person name="Berlin A."/>
            <person name="Chapman S.B."/>
            <person name="Chen Z."/>
            <person name="Freedman E."/>
            <person name="Gellesch M."/>
            <person name="Goldberg J."/>
            <person name="Griggs A."/>
            <person name="Gujja S."/>
            <person name="Heilman E.R."/>
            <person name="Heiman D."/>
            <person name="Hepburn T."/>
            <person name="Howarth C."/>
            <person name="Jen D."/>
            <person name="Larson L."/>
            <person name="Mehta T."/>
            <person name="Neiman D."/>
            <person name="Pearson M."/>
            <person name="Roberts A."/>
            <person name="Saif S."/>
            <person name="Shea T."/>
            <person name="Shenoy N."/>
            <person name="Sisk P."/>
            <person name="Stolte C."/>
            <person name="Sykes S."/>
            <person name="Walk T."/>
            <person name="White J."/>
            <person name="Yandava C."/>
            <person name="Haas B."/>
            <person name="Nusbaum C."/>
            <person name="Birren B."/>
        </authorList>
    </citation>
    <scope>NUCLEOTIDE SEQUENCE [LARGE SCALE GENOMIC DNA]</scope>
    <source>
        <strain evidence="4">R3-111a-1</strain>
    </source>
</reference>
<evidence type="ECO:0000313" key="2">
    <source>
        <dbReference type="EMBL" id="EJT81889.1"/>
    </source>
</evidence>
<feature type="region of interest" description="Disordered" evidence="1">
    <location>
        <begin position="502"/>
        <end position="533"/>
    </location>
</feature>
<feature type="compositionally biased region" description="Polar residues" evidence="1">
    <location>
        <begin position="1"/>
        <end position="18"/>
    </location>
</feature>